<proteinExistence type="predicted"/>
<dbReference type="RefSeq" id="WP_121032111.1">
    <property type="nucleotide sequence ID" value="NZ_RBXT01000001.1"/>
</dbReference>
<dbReference type="Proteomes" id="UP000278440">
    <property type="component" value="Unassembled WGS sequence"/>
</dbReference>
<keyword evidence="3" id="KW-1185">Reference proteome</keyword>
<gene>
    <name evidence="2" type="ORF">DFJ68_1374</name>
</gene>
<evidence type="ECO:0000256" key="1">
    <source>
        <dbReference type="SAM" id="Phobius"/>
    </source>
</evidence>
<keyword evidence="1" id="KW-1133">Transmembrane helix</keyword>
<dbReference type="AlphaFoldDB" id="A0A495XTS3"/>
<keyword evidence="1" id="KW-0812">Transmembrane</keyword>
<sequence>MKLYADTPARRTRQIVSDTLVLLWVGLWVWLGRQVFDTVQLLQGPAGSLRSAGQTVEGSLTGAGDEAGRLPLVGDSLRVWLQQAAGSGTTLREAGTSMSDTVHTVALVLGIVIAAVPIALVVLVWAFVRYRFARRATTAQRFIDASADLDLFALRALARQPMTALARISDDPAGAWRRGDPAVVHALGVLELRSNGLWPPPLEPRAR</sequence>
<evidence type="ECO:0000313" key="3">
    <source>
        <dbReference type="Proteomes" id="UP000278440"/>
    </source>
</evidence>
<feature type="transmembrane region" description="Helical" evidence="1">
    <location>
        <begin position="105"/>
        <end position="128"/>
    </location>
</feature>
<evidence type="ECO:0000313" key="2">
    <source>
        <dbReference type="EMBL" id="RKT77941.1"/>
    </source>
</evidence>
<keyword evidence="1" id="KW-0472">Membrane</keyword>
<reference evidence="2 3" key="1">
    <citation type="submission" date="2018-10" db="EMBL/GenBank/DDBJ databases">
        <title>Sequencing the genomes of 1000 actinobacteria strains.</title>
        <authorList>
            <person name="Klenk H.-P."/>
        </authorList>
    </citation>
    <scope>NUCLEOTIDE SEQUENCE [LARGE SCALE GENOMIC DNA]</scope>
    <source>
        <strain evidence="2 3">DSM 44267</strain>
    </source>
</reference>
<evidence type="ECO:0008006" key="4">
    <source>
        <dbReference type="Google" id="ProtNLM"/>
    </source>
</evidence>
<organism evidence="2 3">
    <name type="scientific">Terracoccus luteus</name>
    <dbReference type="NCBI Taxonomy" id="53356"/>
    <lineage>
        <taxon>Bacteria</taxon>
        <taxon>Bacillati</taxon>
        <taxon>Actinomycetota</taxon>
        <taxon>Actinomycetes</taxon>
        <taxon>Micrococcales</taxon>
        <taxon>Intrasporangiaceae</taxon>
        <taxon>Terracoccus</taxon>
    </lineage>
</organism>
<comment type="caution">
    <text evidence="2">The sequence shown here is derived from an EMBL/GenBank/DDBJ whole genome shotgun (WGS) entry which is preliminary data.</text>
</comment>
<accession>A0A495XTS3</accession>
<protein>
    <recommendedName>
        <fullName evidence="4">Transmembrane protein</fullName>
    </recommendedName>
</protein>
<name>A0A495XTS3_9MICO</name>
<dbReference type="OrthoDB" id="5198533at2"/>
<feature type="transmembrane region" description="Helical" evidence="1">
    <location>
        <begin position="12"/>
        <end position="31"/>
    </location>
</feature>
<dbReference type="EMBL" id="RBXT01000001">
    <property type="protein sequence ID" value="RKT77941.1"/>
    <property type="molecule type" value="Genomic_DNA"/>
</dbReference>